<dbReference type="CDD" id="cd09817">
    <property type="entry name" value="linoleate_diol_synthase_like"/>
    <property type="match status" value="1"/>
</dbReference>
<dbReference type="InterPro" id="IPR010255">
    <property type="entry name" value="Haem_peroxidase_sf"/>
</dbReference>
<dbReference type="InParanoid" id="A0A165UB26"/>
<dbReference type="Proteomes" id="UP000076761">
    <property type="component" value="Unassembled WGS sequence"/>
</dbReference>
<feature type="binding site" description="axial binding residue" evidence="6">
    <location>
        <position position="362"/>
    </location>
    <ligand>
        <name>heme b</name>
        <dbReference type="ChEBI" id="CHEBI:60344"/>
    </ligand>
    <ligandPart>
        <name>Fe</name>
        <dbReference type="ChEBI" id="CHEBI:18248"/>
    </ligandPart>
</feature>
<dbReference type="InterPro" id="IPR050783">
    <property type="entry name" value="Oxylipin_biosynth_metab"/>
</dbReference>
<dbReference type="GO" id="GO:0016705">
    <property type="term" value="F:oxidoreductase activity, acting on paired donors, with incorporation or reduction of molecular oxygen"/>
    <property type="evidence" value="ECO:0007669"/>
    <property type="project" value="InterPro"/>
</dbReference>
<evidence type="ECO:0000256" key="5">
    <source>
        <dbReference type="ARBA" id="ARBA00023004"/>
    </source>
</evidence>
<dbReference type="AlphaFoldDB" id="A0A165UB26"/>
<protein>
    <submittedName>
        <fullName evidence="7">Linoleate diol synthase</fullName>
    </submittedName>
</protein>
<dbReference type="Gene3D" id="1.10.630.10">
    <property type="entry name" value="Cytochrome P450"/>
    <property type="match status" value="1"/>
</dbReference>
<dbReference type="GO" id="GO:0004601">
    <property type="term" value="F:peroxidase activity"/>
    <property type="evidence" value="ECO:0007669"/>
    <property type="project" value="InterPro"/>
</dbReference>
<dbReference type="InterPro" id="IPR034812">
    <property type="entry name" value="Ppo-like_N"/>
</dbReference>
<dbReference type="InterPro" id="IPR019791">
    <property type="entry name" value="Haem_peroxidase_animal"/>
</dbReference>
<dbReference type="PRINTS" id="PR00457">
    <property type="entry name" value="ANPEROXIDASE"/>
</dbReference>
<dbReference type="GO" id="GO:0051213">
    <property type="term" value="F:dioxygenase activity"/>
    <property type="evidence" value="ECO:0007669"/>
    <property type="project" value="UniProtKB-KW"/>
</dbReference>
<evidence type="ECO:0000313" key="8">
    <source>
        <dbReference type="Proteomes" id="UP000076761"/>
    </source>
</evidence>
<dbReference type="GO" id="GO:0006631">
    <property type="term" value="P:fatty acid metabolic process"/>
    <property type="evidence" value="ECO:0007669"/>
    <property type="project" value="UniProtKB-ARBA"/>
</dbReference>
<evidence type="ECO:0000256" key="2">
    <source>
        <dbReference type="ARBA" id="ARBA00022723"/>
    </source>
</evidence>
<dbReference type="EMBL" id="KV425560">
    <property type="protein sequence ID" value="KZT27896.1"/>
    <property type="molecule type" value="Genomic_DNA"/>
</dbReference>
<dbReference type="InterPro" id="IPR036396">
    <property type="entry name" value="Cyt_P450_sf"/>
</dbReference>
<dbReference type="OrthoDB" id="823504at2759"/>
<dbReference type="STRING" id="1314782.A0A165UB26"/>
<dbReference type="Pfam" id="PF03098">
    <property type="entry name" value="An_peroxidase"/>
    <property type="match status" value="1"/>
</dbReference>
<dbReference type="SUPFAM" id="SSF48113">
    <property type="entry name" value="Heme-dependent peroxidases"/>
    <property type="match status" value="1"/>
</dbReference>
<name>A0A165UB26_9AGAM</name>
<dbReference type="SUPFAM" id="SSF48264">
    <property type="entry name" value="Cytochrome P450"/>
    <property type="match status" value="1"/>
</dbReference>
<keyword evidence="3" id="KW-0223">Dioxygenase</keyword>
<dbReference type="GO" id="GO:0005506">
    <property type="term" value="F:iron ion binding"/>
    <property type="evidence" value="ECO:0007669"/>
    <property type="project" value="InterPro"/>
</dbReference>
<evidence type="ECO:0000256" key="1">
    <source>
        <dbReference type="ARBA" id="ARBA00022617"/>
    </source>
</evidence>
<keyword evidence="2 6" id="KW-0479">Metal-binding</keyword>
<dbReference type="GO" id="GO:0004497">
    <property type="term" value="F:monooxygenase activity"/>
    <property type="evidence" value="ECO:0007669"/>
    <property type="project" value="InterPro"/>
</dbReference>
<dbReference type="PROSITE" id="PS50292">
    <property type="entry name" value="PEROXIDASE_3"/>
    <property type="match status" value="1"/>
</dbReference>
<evidence type="ECO:0000256" key="4">
    <source>
        <dbReference type="ARBA" id="ARBA00023002"/>
    </source>
</evidence>
<evidence type="ECO:0000313" key="7">
    <source>
        <dbReference type="EMBL" id="KZT27896.1"/>
    </source>
</evidence>
<accession>A0A165UB26</accession>
<dbReference type="Gene3D" id="1.10.640.10">
    <property type="entry name" value="Haem peroxidase domain superfamily, animal type"/>
    <property type="match status" value="1"/>
</dbReference>
<keyword evidence="8" id="KW-1185">Reference proteome</keyword>
<reference evidence="7 8" key="1">
    <citation type="journal article" date="2016" name="Mol. Biol. Evol.">
        <title>Comparative Genomics of Early-Diverging Mushroom-Forming Fungi Provides Insights into the Origins of Lignocellulose Decay Capabilities.</title>
        <authorList>
            <person name="Nagy L.G."/>
            <person name="Riley R."/>
            <person name="Tritt A."/>
            <person name="Adam C."/>
            <person name="Daum C."/>
            <person name="Floudas D."/>
            <person name="Sun H."/>
            <person name="Yadav J.S."/>
            <person name="Pangilinan J."/>
            <person name="Larsson K.H."/>
            <person name="Matsuura K."/>
            <person name="Barry K."/>
            <person name="Labutti K."/>
            <person name="Kuo R."/>
            <person name="Ohm R.A."/>
            <person name="Bhattacharya S.S."/>
            <person name="Shirouzu T."/>
            <person name="Yoshinaga Y."/>
            <person name="Martin F.M."/>
            <person name="Grigoriev I.V."/>
            <person name="Hibbett D.S."/>
        </authorList>
    </citation>
    <scope>NUCLEOTIDE SEQUENCE [LARGE SCALE GENOMIC DNA]</scope>
    <source>
        <strain evidence="7 8">HHB14362 ss-1</strain>
    </source>
</reference>
<dbReference type="GO" id="GO:0006979">
    <property type="term" value="P:response to oxidative stress"/>
    <property type="evidence" value="ECO:0007669"/>
    <property type="project" value="InterPro"/>
</dbReference>
<proteinExistence type="predicted"/>
<dbReference type="InterPro" id="IPR037120">
    <property type="entry name" value="Haem_peroxidase_sf_animal"/>
</dbReference>
<keyword evidence="1 6" id="KW-0349">Heme</keyword>
<dbReference type="PANTHER" id="PTHR11903:SF37">
    <property type="entry name" value="PSI-PRODUCING OXYGENASE A"/>
    <property type="match status" value="1"/>
</dbReference>
<gene>
    <name evidence="7" type="ORF">NEOLEDRAFT_1110041</name>
</gene>
<organism evidence="7 8">
    <name type="scientific">Neolentinus lepideus HHB14362 ss-1</name>
    <dbReference type="NCBI Taxonomy" id="1314782"/>
    <lineage>
        <taxon>Eukaryota</taxon>
        <taxon>Fungi</taxon>
        <taxon>Dikarya</taxon>
        <taxon>Basidiomycota</taxon>
        <taxon>Agaricomycotina</taxon>
        <taxon>Agaricomycetes</taxon>
        <taxon>Gloeophyllales</taxon>
        <taxon>Gloeophyllaceae</taxon>
        <taxon>Neolentinus</taxon>
    </lineage>
</organism>
<dbReference type="PANTHER" id="PTHR11903">
    <property type="entry name" value="PROSTAGLANDIN G/H SYNTHASE"/>
    <property type="match status" value="1"/>
</dbReference>
<evidence type="ECO:0000256" key="3">
    <source>
        <dbReference type="ARBA" id="ARBA00022964"/>
    </source>
</evidence>
<keyword evidence="4" id="KW-0560">Oxidoreductase</keyword>
<keyword evidence="5 6" id="KW-0408">Iron</keyword>
<evidence type="ECO:0000256" key="6">
    <source>
        <dbReference type="PIRSR" id="PIRSR619791-2"/>
    </source>
</evidence>
<sequence>MASVLQKTTPLVAVAEHDIEKVVNDFRQKVKAGASWIPNLGEISAVVDAIRHLKAIDDRKMLLEYILVLLSHMPEGELLTSMQNVVIELLYLDLPHPPATYIGPQYSYRAADGSNNNISDPNLGKANTPYSRSVQEIVPLPVQSLPDPGLVFDVLLKRDGFVKHPAGLSSLFFSFAALVIHSVFRTSHENVNINETSSYVDLAPLYGNNQEAQNQIRVRDGRGLLYPDVFAENRLILLPPAVSVLLVLFNRNHNYIARKLLEINERGWYIDPDSIGPEDPEKNAKLMAQEEDIFQTARLINAGWFGSVVFSDYFSCILGLVRDGSTWVLNPFGEIRKQDHSLFERGRGNACSVEFNCLYRWHATTSIADEKWAEHIFAQVFPNKPWDQVTPDDFKRAAKELQAVDPDCSHWTFGELIKQADGTYKDEELANFLRNATEHPGGAFRARGTPEVMRLNEVMGIMQSRAWGCCSLNDFRKFLGLKTYNSFLEWNSDPEIASAAEKLYGDINNLELYVGLQAEQAKPVTDGAGLCPGYTISRAILADAIALTRGDRFFTADYTPFTMTTWGFNDCQRDRNGPGFGSMLGRLFLRTLGDQCSANSTYTWFPLMTPDSMKGYLTKLGVVNKYEFNRPTTQSSLVVVDDYKAIKEILNNDAFSVMGADRAAAFIKGDGFFIASTDSDKARKEQHELLRALAGSAELAQWTAKYFGRKAAELIRVQSYGNVGGKIQNIDIVRDVVRCAPIHWGASELAGIPLKSKSNPDGLYTEQQLCDMLTQIYAYLFLDIDPAEAMTLHDRVDKMIQELLGHIKTSLSRHGSVLAGIWYSIAHIFSNHQKSARDEFIERFCALGYSVEKMANMILAVMVGSTVELSQTLTHVINMYLGEKEVAMVQSYARGTDTRSEGVLKALAYEAIRLDPPFAGVYRRCRQTRSVGIMSVQANDHVFLNIAKAHMDDGVFNNSADADLSRSKDAYLIADGSTRCLGEDLTFKIIVEVLRVVFNLKNVRRAPGQSGHLKRFRTEANQAARWEYLTPEGISQWPTSLVIQYDL</sequence>
<dbReference type="GO" id="GO:0020037">
    <property type="term" value="F:heme binding"/>
    <property type="evidence" value="ECO:0007669"/>
    <property type="project" value="InterPro"/>
</dbReference>